<protein>
    <submittedName>
        <fullName evidence="2">Uncharacterized protein</fullName>
    </submittedName>
</protein>
<comment type="caution">
    <text evidence="2">The sequence shown here is derived from an EMBL/GenBank/DDBJ whole genome shotgun (WGS) entry which is preliminary data.</text>
</comment>
<evidence type="ECO:0000313" key="2">
    <source>
        <dbReference type="EMBL" id="MBD1401323.1"/>
    </source>
</evidence>
<accession>A0A8J6UHE4</accession>
<gene>
    <name evidence="2" type="ORF">ICT70_11630</name>
</gene>
<keyword evidence="3" id="KW-1185">Reference proteome</keyword>
<feature type="transmembrane region" description="Helical" evidence="1">
    <location>
        <begin position="64"/>
        <end position="85"/>
    </location>
</feature>
<reference evidence="2" key="1">
    <citation type="submission" date="2020-09" db="EMBL/GenBank/DDBJ databases">
        <title>Pelobacter alkaliphilus sp. nov., a novel anaerobic arsenate-reducing bacterium from terrestrial mud volcano.</title>
        <authorList>
            <person name="Khomyakova M.A."/>
            <person name="Merkel A.Y."/>
            <person name="Slobodkin A.I."/>
        </authorList>
    </citation>
    <scope>NUCLEOTIDE SEQUENCE</scope>
    <source>
        <strain evidence="2">M08fum</strain>
    </source>
</reference>
<evidence type="ECO:0000313" key="3">
    <source>
        <dbReference type="Proteomes" id="UP000632828"/>
    </source>
</evidence>
<dbReference type="AlphaFoldDB" id="A0A8J6UHE4"/>
<evidence type="ECO:0000256" key="1">
    <source>
        <dbReference type="SAM" id="Phobius"/>
    </source>
</evidence>
<name>A0A8J6UHE4_9BACT</name>
<proteinExistence type="predicted"/>
<sequence length="92" mass="10814">MQRRERIKHAKRVLSGLQELEANWLGGSNDQHQEAQRRERLKILEAELAVMRFLQSERRLMQQIWIAIPSVMGGSLVTLFIQRFLGYLSSTY</sequence>
<dbReference type="EMBL" id="JACWUN010000013">
    <property type="protein sequence ID" value="MBD1401323.1"/>
    <property type="molecule type" value="Genomic_DNA"/>
</dbReference>
<dbReference type="RefSeq" id="WP_191156815.1">
    <property type="nucleotide sequence ID" value="NZ_JACWUN010000013.1"/>
</dbReference>
<organism evidence="2 3">
    <name type="scientific">Pelovirga terrestris</name>
    <dbReference type="NCBI Taxonomy" id="2771352"/>
    <lineage>
        <taxon>Bacteria</taxon>
        <taxon>Pseudomonadati</taxon>
        <taxon>Thermodesulfobacteriota</taxon>
        <taxon>Desulfuromonadia</taxon>
        <taxon>Geobacterales</taxon>
        <taxon>Geobacteraceae</taxon>
        <taxon>Pelovirga</taxon>
    </lineage>
</organism>
<keyword evidence="1" id="KW-0472">Membrane</keyword>
<keyword evidence="1" id="KW-1133">Transmembrane helix</keyword>
<keyword evidence="1" id="KW-0812">Transmembrane</keyword>
<dbReference type="Proteomes" id="UP000632828">
    <property type="component" value="Unassembled WGS sequence"/>
</dbReference>